<dbReference type="Pfam" id="PF06224">
    <property type="entry name" value="AlkZ-like"/>
    <property type="match status" value="1"/>
</dbReference>
<feature type="region of interest" description="Disordered" evidence="1">
    <location>
        <begin position="1"/>
        <end position="29"/>
    </location>
</feature>
<evidence type="ECO:0000313" key="3">
    <source>
        <dbReference type="Proteomes" id="UP000634476"/>
    </source>
</evidence>
<proteinExistence type="predicted"/>
<comment type="caution">
    <text evidence="2">The sequence shown here is derived from an EMBL/GenBank/DDBJ whole genome shotgun (WGS) entry which is preliminary data.</text>
</comment>
<evidence type="ECO:0000313" key="2">
    <source>
        <dbReference type="EMBL" id="GII04875.1"/>
    </source>
</evidence>
<dbReference type="EMBL" id="BOOK01000057">
    <property type="protein sequence ID" value="GII04875.1"/>
    <property type="molecule type" value="Genomic_DNA"/>
</dbReference>
<gene>
    <name evidence="2" type="ORF">Pta02_68830</name>
</gene>
<organism evidence="2 3">
    <name type="scientific">Planobispora takensis</name>
    <dbReference type="NCBI Taxonomy" id="1367882"/>
    <lineage>
        <taxon>Bacteria</taxon>
        <taxon>Bacillati</taxon>
        <taxon>Actinomycetota</taxon>
        <taxon>Actinomycetes</taxon>
        <taxon>Streptosporangiales</taxon>
        <taxon>Streptosporangiaceae</taxon>
        <taxon>Planobispora</taxon>
    </lineage>
</organism>
<protein>
    <recommendedName>
        <fullName evidence="4">Winged helix DNA-binding domain-containing protein</fullName>
    </recommendedName>
</protein>
<feature type="region of interest" description="Disordered" evidence="1">
    <location>
        <begin position="233"/>
        <end position="269"/>
    </location>
</feature>
<evidence type="ECO:0008006" key="4">
    <source>
        <dbReference type="Google" id="ProtNLM"/>
    </source>
</evidence>
<reference evidence="2" key="1">
    <citation type="submission" date="2021-01" db="EMBL/GenBank/DDBJ databases">
        <title>Whole genome shotgun sequence of Planobispora takensis NBRC 109077.</title>
        <authorList>
            <person name="Komaki H."/>
            <person name="Tamura T."/>
        </authorList>
    </citation>
    <scope>NUCLEOTIDE SEQUENCE</scope>
    <source>
        <strain evidence="2">NBRC 109077</strain>
    </source>
</reference>
<evidence type="ECO:0000256" key="1">
    <source>
        <dbReference type="SAM" id="MobiDB-lite"/>
    </source>
</evidence>
<sequence length="432" mass="46563">MGDTVAVMSTPRPLPAKSTPRPLPAKSTPRTLTTRALNRITLERQLLLRRSGMSALAAVEHLTGLQAQAGNAPYLGLAARLSDFAHDDLTALLYGRQAVRSSVLRGTLHLVSAADYRWLRPLVQPVLTRGRQAAFGRVTAGVDLSELAAAARDLLAGRTLTRPQLGRMLAERWPGVPPEALGWSAQSLLPLVHVPPQGTWNRGGATPFALAEEWLAEEWLAGEWLAGEWLAGEWRDGPPERAPEESSPEETAAGGRTGRECAGPAGTGAEAPVERMIRRYLAAFGPAGVMDMQAWSGLTRLREVVAGMDLRILRGEDGRELFDLPGAPPPPDPGTPAPARFLPEFDNLMVAYADRTRIMTDEYRRRVCVGAMVAPTILVDGTVRGTWKLAGGRLSVQPFEPLTARARAGLTAEADRLLAFAGARDLEFLPVA</sequence>
<dbReference type="PANTHER" id="PTHR38479:SF2">
    <property type="entry name" value="WINGED HELIX DNA-BINDING DOMAIN-CONTAINING PROTEIN"/>
    <property type="match status" value="1"/>
</dbReference>
<dbReference type="InterPro" id="IPR009351">
    <property type="entry name" value="AlkZ-like"/>
</dbReference>
<name>A0A8J3T653_9ACTN</name>
<feature type="compositionally biased region" description="Basic and acidic residues" evidence="1">
    <location>
        <begin position="233"/>
        <end position="244"/>
    </location>
</feature>
<dbReference type="PANTHER" id="PTHR38479">
    <property type="entry name" value="LMO0824 PROTEIN"/>
    <property type="match status" value="1"/>
</dbReference>
<dbReference type="Proteomes" id="UP000634476">
    <property type="component" value="Unassembled WGS sequence"/>
</dbReference>
<dbReference type="AlphaFoldDB" id="A0A8J3T653"/>
<accession>A0A8J3T653</accession>
<keyword evidence="3" id="KW-1185">Reference proteome</keyword>